<feature type="region of interest" description="Disordered" evidence="2">
    <location>
        <begin position="123"/>
        <end position="172"/>
    </location>
</feature>
<organism evidence="4 5">
    <name type="scientific">Chunga burmeisteri</name>
    <name type="common">Black-legged seriema</name>
    <dbReference type="NCBI Taxonomy" id="1352770"/>
    <lineage>
        <taxon>Eukaryota</taxon>
        <taxon>Metazoa</taxon>
        <taxon>Chordata</taxon>
        <taxon>Craniata</taxon>
        <taxon>Vertebrata</taxon>
        <taxon>Euteleostomi</taxon>
        <taxon>Archelosauria</taxon>
        <taxon>Archosauria</taxon>
        <taxon>Dinosauria</taxon>
        <taxon>Saurischia</taxon>
        <taxon>Theropoda</taxon>
        <taxon>Coelurosauria</taxon>
        <taxon>Aves</taxon>
        <taxon>Neognathae</taxon>
        <taxon>Neoaves</taxon>
        <taxon>Telluraves</taxon>
        <taxon>Australaves</taxon>
        <taxon>Cariamiformes</taxon>
        <taxon>Cariamidae</taxon>
        <taxon>Chunga</taxon>
    </lineage>
</organism>
<dbReference type="InterPro" id="IPR039062">
    <property type="entry name" value="SPAT1"/>
</dbReference>
<feature type="coiled-coil region" evidence="1">
    <location>
        <begin position="253"/>
        <end position="334"/>
    </location>
</feature>
<feature type="compositionally biased region" description="Polar residues" evidence="2">
    <location>
        <begin position="151"/>
        <end position="166"/>
    </location>
</feature>
<gene>
    <name evidence="4" type="primary">Spata1</name>
    <name evidence="4" type="ORF">CHUBUR_R07589</name>
</gene>
<dbReference type="Proteomes" id="UP000541181">
    <property type="component" value="Unassembled WGS sequence"/>
</dbReference>
<dbReference type="PANTHER" id="PTHR14421">
    <property type="entry name" value="SPERMATOGENESIS-ASSOCIATED PROTEIN 1"/>
    <property type="match status" value="1"/>
</dbReference>
<keyword evidence="5" id="KW-1185">Reference proteome</keyword>
<evidence type="ECO:0000313" key="5">
    <source>
        <dbReference type="Proteomes" id="UP000541181"/>
    </source>
</evidence>
<feature type="non-terminal residue" evidence="4">
    <location>
        <position position="422"/>
    </location>
</feature>
<dbReference type="EMBL" id="VZRC01000001">
    <property type="protein sequence ID" value="NWS51018.1"/>
    <property type="molecule type" value="Genomic_DNA"/>
</dbReference>
<evidence type="ECO:0000256" key="1">
    <source>
        <dbReference type="SAM" id="Coils"/>
    </source>
</evidence>
<proteinExistence type="predicted"/>
<dbReference type="InterPro" id="IPR031478">
    <property type="entry name" value="SPATA1_C"/>
</dbReference>
<evidence type="ECO:0000256" key="2">
    <source>
        <dbReference type="SAM" id="MobiDB-lite"/>
    </source>
</evidence>
<feature type="non-terminal residue" evidence="4">
    <location>
        <position position="1"/>
    </location>
</feature>
<evidence type="ECO:0000259" key="3">
    <source>
        <dbReference type="Pfam" id="PF15743"/>
    </source>
</evidence>
<reference evidence="4 5" key="1">
    <citation type="submission" date="2019-09" db="EMBL/GenBank/DDBJ databases">
        <title>Bird 10,000 Genomes (B10K) Project - Family phase.</title>
        <authorList>
            <person name="Zhang G."/>
        </authorList>
    </citation>
    <scope>NUCLEOTIDE SEQUENCE [LARGE SCALE GENOMIC DNA]</scope>
    <source>
        <strain evidence="4">B10K-CU-031-22</strain>
    </source>
</reference>
<name>A0A7K5G1H9_9AVES</name>
<sequence>LVELHVFYVPEEVWNFKLNTVPVALTSKFISAGFITVSPHITLRVLREKLGEYLGGVAVADKFKFLKCIGKKLAVVKAKQETELELKSFAPPYALYPELYLLPGVEYFEDVYPLVSSTQQRHHCNEDTNRFGHRSRLSSLPQQKPEKSKQFLESTQSSHQLESPQHSPVEWGEKEPVPVLHTKHKQDHNRIQEERIHLWQYRTSKSIADPGEKLDNQADENKQNHLACPKEYISPPSPPFLALSVNSAQVPAIQAAKNEMVEQLQQMKKDRRHMEKTREELIKKAKGLLEQNKLRRYHVREAWKKKYFETKKATVSLEDALNKLRQDLELYHQKLLLQLEARDSRKRPNNMTNSKNYTIIRITTVQHELDQLRRKLDDTKMKLIIEIKMRKQAASDLRALRAELTQKKSHSSLILQSRKSGI</sequence>
<protein>
    <submittedName>
        <fullName evidence="4">SPAT1 protein</fullName>
    </submittedName>
</protein>
<feature type="domain" description="Spermatogenesis-associated protein 1 C-terminal" evidence="3">
    <location>
        <begin position="262"/>
        <end position="408"/>
    </location>
</feature>
<evidence type="ECO:0000313" key="4">
    <source>
        <dbReference type="EMBL" id="NWS51018.1"/>
    </source>
</evidence>
<dbReference type="PANTHER" id="PTHR14421:SF3">
    <property type="entry name" value="SPERMATOGENESIS-ASSOCIATED PROTEIN 1"/>
    <property type="match status" value="1"/>
</dbReference>
<dbReference type="AlphaFoldDB" id="A0A7K5G1H9"/>
<comment type="caution">
    <text evidence="4">The sequence shown here is derived from an EMBL/GenBank/DDBJ whole genome shotgun (WGS) entry which is preliminary data.</text>
</comment>
<keyword evidence="1" id="KW-0175">Coiled coil</keyword>
<dbReference type="OrthoDB" id="9901850at2759"/>
<dbReference type="Pfam" id="PF15743">
    <property type="entry name" value="SPATA1_C"/>
    <property type="match status" value="1"/>
</dbReference>
<accession>A0A7K5G1H9</accession>